<reference evidence="2 4" key="2">
    <citation type="submission" date="2017-10" db="EMBL/GenBank/DDBJ databases">
        <title>Draft genomes of the Enterococcus faecium isolated from human feces before and after Helicobacter pylori eradication therapy.</title>
        <authorList>
            <person name="Prianichniikov N.A."/>
            <person name="Glushchenko O.E."/>
            <person name="Malakhova M.V."/>
        </authorList>
    </citation>
    <scope>NUCLEOTIDE SEQUENCE [LARGE SCALE GENOMIC DNA]</scope>
    <source>
        <strain evidence="2 4">Hp_5-7</strain>
    </source>
</reference>
<dbReference type="EMBL" id="PCGC01000020">
    <property type="protein sequence ID" value="PHL21229.1"/>
    <property type="molecule type" value="Genomic_DNA"/>
</dbReference>
<evidence type="ECO:0000313" key="1">
    <source>
        <dbReference type="EMBL" id="KWX18444.1"/>
    </source>
</evidence>
<evidence type="ECO:0000313" key="2">
    <source>
        <dbReference type="EMBL" id="PHL21229.1"/>
    </source>
</evidence>
<dbReference type="AlphaFoldDB" id="A0A132P7Y4"/>
<evidence type="ECO:0000313" key="4">
    <source>
        <dbReference type="Proteomes" id="UP000224303"/>
    </source>
</evidence>
<sequence length="60" mass="6995">MLWQKTANNCAGKLLFILSVEKNSKKKENGFAMFLHKKERGYDNSAVTTSFHWLLILVFF</sequence>
<gene>
    <name evidence="1" type="ORF">AWT83_08195</name>
    <name evidence="2" type="ORF">CQR37_09360</name>
</gene>
<protein>
    <submittedName>
        <fullName evidence="1">Uncharacterized protein</fullName>
    </submittedName>
</protein>
<name>A0A132P7Y4_ENTFC</name>
<accession>A0A132P7Y4</accession>
<organism evidence="1 3">
    <name type="scientific">Enterococcus faecium</name>
    <name type="common">Streptococcus faecium</name>
    <dbReference type="NCBI Taxonomy" id="1352"/>
    <lineage>
        <taxon>Bacteria</taxon>
        <taxon>Bacillati</taxon>
        <taxon>Bacillota</taxon>
        <taxon>Bacilli</taxon>
        <taxon>Lactobacillales</taxon>
        <taxon>Enterococcaceae</taxon>
        <taxon>Enterococcus</taxon>
    </lineage>
</organism>
<comment type="caution">
    <text evidence="1">The sequence shown here is derived from an EMBL/GenBank/DDBJ whole genome shotgun (WGS) entry which is preliminary data.</text>
</comment>
<proteinExistence type="predicted"/>
<dbReference type="EMBL" id="LRHK01000001">
    <property type="protein sequence ID" value="KWX18444.1"/>
    <property type="molecule type" value="Genomic_DNA"/>
</dbReference>
<reference evidence="1 3" key="1">
    <citation type="submission" date="2016-01" db="EMBL/GenBank/DDBJ databases">
        <title>Molecular Mechanisms for transfer of large genomic segments between Enterococcus faecium strains.</title>
        <authorList>
            <person name="Garcia-Solache M.A."/>
            <person name="Lebreton F."/>
            <person name="Mclaughlin R.E."/>
            <person name="Whiteaker J.D."/>
            <person name="Gilmore M.S."/>
            <person name="Rice L.B."/>
        </authorList>
    </citation>
    <scope>NUCLEOTIDE SEQUENCE [LARGE SCALE GENOMIC DNA]</scope>
    <source>
        <strain evidence="1 3">D344RRF x C68</strain>
    </source>
</reference>
<dbReference type="Proteomes" id="UP000224303">
    <property type="component" value="Unassembled WGS sequence"/>
</dbReference>
<dbReference type="Proteomes" id="UP000070452">
    <property type="component" value="Unassembled WGS sequence"/>
</dbReference>
<evidence type="ECO:0000313" key="3">
    <source>
        <dbReference type="Proteomes" id="UP000070452"/>
    </source>
</evidence>